<evidence type="ECO:0000313" key="10">
    <source>
        <dbReference type="EMBL" id="MBB6262008.1"/>
    </source>
</evidence>
<keyword evidence="6 8" id="KW-1133">Transmembrane helix</keyword>
<feature type="transmembrane region" description="Helical" evidence="8">
    <location>
        <begin position="310"/>
        <end position="333"/>
    </location>
</feature>
<protein>
    <submittedName>
        <fullName evidence="10">Iron(III) transport system permease protein</fullName>
    </submittedName>
</protein>
<accession>A0A841M785</accession>
<evidence type="ECO:0000256" key="3">
    <source>
        <dbReference type="ARBA" id="ARBA00022475"/>
    </source>
</evidence>
<dbReference type="GO" id="GO:0055085">
    <property type="term" value="P:transmembrane transport"/>
    <property type="evidence" value="ECO:0007669"/>
    <property type="project" value="InterPro"/>
</dbReference>
<dbReference type="RefSeq" id="WP_343061017.1">
    <property type="nucleotide sequence ID" value="NZ_JACIIU010000015.1"/>
</dbReference>
<feature type="transmembrane region" description="Helical" evidence="8">
    <location>
        <begin position="21"/>
        <end position="40"/>
    </location>
</feature>
<evidence type="ECO:0000259" key="9">
    <source>
        <dbReference type="PROSITE" id="PS50928"/>
    </source>
</evidence>
<sequence length="574" mass="62317">MKYISSNLERRFATLSFKTEWIILTLLTLLIASLSIAPVARLAMTALMPEGQFSLNWVYSVLAKKQIFTATLNTLYIAVFSTILALVIGSAAGFLTIFTKMRWKQAWIFAFVLPLMIPPQVTALAWVQALSPSSPLLTYLPFSFSGGTKHPLYSSTGIIILLGLYNAPLVYLTLRATLRRIPADLLEAARASGAKPWATMLSVVLPLSRTGLLAGAALAFVSAIGNFGIQAMLGIPARFPTLITIIYQRLNSYGPTALSEMAVLALFLTIIASLCLILNSWLANRSDVRVSGLGQNMVWDLGKWKYPVEIAAWGFHLITLVLPISALIASSLVRGVGQELNFTNLTFENYRQALFAQEAIRNAFITSFNLTLASSVVIMALSLFLAYFLSWQKGLLSRLLQVASELTYALPGIILGVAMILFFLKPIPILNVSIYGSVWIIFAAYISNFLALCLRPALSGFAQVDRSMDEAARVAGAGFITRMRTIIAPLVAPALVAGGILVFMSALNEIQVSILLVSSSTRTIGPMIVFLEEGGSSALAAAVGCLIVMVIFLLMAFISLFSHKLPKGALPWQN</sequence>
<feature type="transmembrane region" description="Helical" evidence="8">
    <location>
        <begin position="486"/>
        <end position="507"/>
    </location>
</feature>
<keyword evidence="4" id="KW-0997">Cell inner membrane</keyword>
<evidence type="ECO:0000256" key="6">
    <source>
        <dbReference type="ARBA" id="ARBA00022989"/>
    </source>
</evidence>
<dbReference type="Pfam" id="PF00528">
    <property type="entry name" value="BPD_transp_1"/>
    <property type="match status" value="2"/>
</dbReference>
<dbReference type="GO" id="GO:0005886">
    <property type="term" value="C:plasma membrane"/>
    <property type="evidence" value="ECO:0007669"/>
    <property type="project" value="UniProtKB-SubCell"/>
</dbReference>
<dbReference type="PROSITE" id="PS50928">
    <property type="entry name" value="ABC_TM1"/>
    <property type="match status" value="2"/>
</dbReference>
<dbReference type="PANTHER" id="PTHR43357">
    <property type="entry name" value="INNER MEMBRANE ABC TRANSPORTER PERMEASE PROTEIN YDCV"/>
    <property type="match status" value="1"/>
</dbReference>
<feature type="transmembrane region" description="Helical" evidence="8">
    <location>
        <begin position="262"/>
        <end position="283"/>
    </location>
</feature>
<feature type="transmembrane region" description="Helical" evidence="8">
    <location>
        <begin position="151"/>
        <end position="176"/>
    </location>
</feature>
<evidence type="ECO:0000256" key="4">
    <source>
        <dbReference type="ARBA" id="ARBA00022519"/>
    </source>
</evidence>
<dbReference type="InterPro" id="IPR000515">
    <property type="entry name" value="MetI-like"/>
</dbReference>
<gene>
    <name evidence="10" type="ORF">FHS77_002576</name>
</gene>
<evidence type="ECO:0000256" key="7">
    <source>
        <dbReference type="ARBA" id="ARBA00023136"/>
    </source>
</evidence>
<evidence type="ECO:0000313" key="11">
    <source>
        <dbReference type="Proteomes" id="UP000555393"/>
    </source>
</evidence>
<dbReference type="PANTHER" id="PTHR43357:SF3">
    <property type="entry name" value="FE(3+)-TRANSPORT SYSTEM PERMEASE PROTEIN FBPB 2"/>
    <property type="match status" value="1"/>
</dbReference>
<keyword evidence="3" id="KW-1003">Cell membrane</keyword>
<dbReference type="EMBL" id="JACIIU010000015">
    <property type="protein sequence ID" value="MBB6262008.1"/>
    <property type="molecule type" value="Genomic_DNA"/>
</dbReference>
<feature type="domain" description="ABC transmembrane type-1" evidence="9">
    <location>
        <begin position="71"/>
        <end position="279"/>
    </location>
</feature>
<feature type="domain" description="ABC transmembrane type-1" evidence="9">
    <location>
        <begin position="364"/>
        <end position="558"/>
    </location>
</feature>
<dbReference type="Proteomes" id="UP000555393">
    <property type="component" value="Unassembled WGS sequence"/>
</dbReference>
<evidence type="ECO:0000256" key="1">
    <source>
        <dbReference type="ARBA" id="ARBA00004429"/>
    </source>
</evidence>
<dbReference type="Gene3D" id="1.10.3720.10">
    <property type="entry name" value="MetI-like"/>
    <property type="match status" value="2"/>
</dbReference>
<keyword evidence="7 8" id="KW-0472">Membrane</keyword>
<keyword evidence="11" id="KW-1185">Reference proteome</keyword>
<reference evidence="10 11" key="1">
    <citation type="submission" date="2020-08" db="EMBL/GenBank/DDBJ databases">
        <title>Genomic Encyclopedia of Type Strains, Phase IV (KMG-IV): sequencing the most valuable type-strain genomes for metagenomic binning, comparative biology and taxonomic classification.</title>
        <authorList>
            <person name="Goeker M."/>
        </authorList>
    </citation>
    <scope>NUCLEOTIDE SEQUENCE [LARGE SCALE GENOMIC DNA]</scope>
    <source>
        <strain evidence="10 11">DSM 22336</strain>
    </source>
</reference>
<feature type="transmembrane region" description="Helical" evidence="8">
    <location>
        <begin position="106"/>
        <end position="131"/>
    </location>
</feature>
<dbReference type="InterPro" id="IPR035906">
    <property type="entry name" value="MetI-like_sf"/>
</dbReference>
<evidence type="ECO:0000256" key="5">
    <source>
        <dbReference type="ARBA" id="ARBA00022692"/>
    </source>
</evidence>
<keyword evidence="2 8" id="KW-0813">Transport</keyword>
<feature type="transmembrane region" description="Helical" evidence="8">
    <location>
        <begin position="537"/>
        <end position="561"/>
    </location>
</feature>
<feature type="transmembrane region" description="Helical" evidence="8">
    <location>
        <begin position="75"/>
        <end position="99"/>
    </location>
</feature>
<keyword evidence="5 8" id="KW-0812">Transmembrane</keyword>
<comment type="caution">
    <text evidence="10">The sequence shown here is derived from an EMBL/GenBank/DDBJ whole genome shotgun (WGS) entry which is preliminary data.</text>
</comment>
<dbReference type="AlphaFoldDB" id="A0A841M785"/>
<dbReference type="CDD" id="cd06261">
    <property type="entry name" value="TM_PBP2"/>
    <property type="match status" value="2"/>
</dbReference>
<feature type="transmembrane region" description="Helical" evidence="8">
    <location>
        <begin position="368"/>
        <end position="388"/>
    </location>
</feature>
<feature type="transmembrane region" description="Helical" evidence="8">
    <location>
        <begin position="408"/>
        <end position="424"/>
    </location>
</feature>
<proteinExistence type="inferred from homology"/>
<feature type="transmembrane region" description="Helical" evidence="8">
    <location>
        <begin position="436"/>
        <end position="458"/>
    </location>
</feature>
<comment type="similarity">
    <text evidence="8">Belongs to the binding-protein-dependent transport system permease family.</text>
</comment>
<name>A0A841M785_9HYPH</name>
<comment type="subcellular location">
    <subcellularLocation>
        <location evidence="1">Cell inner membrane</location>
        <topology evidence="1">Multi-pass membrane protein</topology>
    </subcellularLocation>
    <subcellularLocation>
        <location evidence="8">Cell membrane</location>
        <topology evidence="8">Multi-pass membrane protein</topology>
    </subcellularLocation>
</comment>
<evidence type="ECO:0000256" key="8">
    <source>
        <dbReference type="RuleBase" id="RU363032"/>
    </source>
</evidence>
<evidence type="ECO:0000256" key="2">
    <source>
        <dbReference type="ARBA" id="ARBA00022448"/>
    </source>
</evidence>
<dbReference type="SUPFAM" id="SSF161098">
    <property type="entry name" value="MetI-like"/>
    <property type="match status" value="2"/>
</dbReference>
<organism evidence="10 11">
    <name type="scientific">Paenochrobactrum gallinarii</name>
    <dbReference type="NCBI Taxonomy" id="643673"/>
    <lineage>
        <taxon>Bacteria</taxon>
        <taxon>Pseudomonadati</taxon>
        <taxon>Pseudomonadota</taxon>
        <taxon>Alphaproteobacteria</taxon>
        <taxon>Hyphomicrobiales</taxon>
        <taxon>Brucellaceae</taxon>
        <taxon>Paenochrobactrum</taxon>
    </lineage>
</organism>